<evidence type="ECO:0000313" key="3">
    <source>
        <dbReference type="Proteomes" id="UP000789405"/>
    </source>
</evidence>
<comment type="caution">
    <text evidence="2">The sequence shown here is derived from an EMBL/GenBank/DDBJ whole genome shotgun (WGS) entry which is preliminary data.</text>
</comment>
<evidence type="ECO:0000313" key="2">
    <source>
        <dbReference type="EMBL" id="CAG8823819.1"/>
    </source>
</evidence>
<feature type="non-terminal residue" evidence="2">
    <location>
        <position position="87"/>
    </location>
</feature>
<dbReference type="InterPro" id="IPR009057">
    <property type="entry name" value="Homeodomain-like_sf"/>
</dbReference>
<gene>
    <name evidence="2" type="ORF">DERYTH_LOCUS27573</name>
</gene>
<dbReference type="Proteomes" id="UP000789405">
    <property type="component" value="Unassembled WGS sequence"/>
</dbReference>
<feature type="domain" description="Brinker DNA-binding" evidence="1">
    <location>
        <begin position="13"/>
        <end position="59"/>
    </location>
</feature>
<dbReference type="EMBL" id="CAJVPY010063949">
    <property type="protein sequence ID" value="CAG8823819.1"/>
    <property type="molecule type" value="Genomic_DNA"/>
</dbReference>
<dbReference type="InterPro" id="IPR018586">
    <property type="entry name" value="Brinker_DNA-bd"/>
</dbReference>
<protein>
    <submittedName>
        <fullName evidence="2">24771_t:CDS:1</fullName>
    </submittedName>
</protein>
<reference evidence="2" key="1">
    <citation type="submission" date="2021-06" db="EMBL/GenBank/DDBJ databases">
        <authorList>
            <person name="Kallberg Y."/>
            <person name="Tangrot J."/>
            <person name="Rosling A."/>
        </authorList>
    </citation>
    <scope>NUCLEOTIDE SEQUENCE</scope>
    <source>
        <strain evidence="2">MA453B</strain>
    </source>
</reference>
<keyword evidence="3" id="KW-1185">Reference proteome</keyword>
<dbReference type="SUPFAM" id="SSF46689">
    <property type="entry name" value="Homeodomain-like"/>
    <property type="match status" value="1"/>
</dbReference>
<dbReference type="Pfam" id="PF09607">
    <property type="entry name" value="BrkDBD"/>
    <property type="match status" value="1"/>
</dbReference>
<feature type="non-terminal residue" evidence="2">
    <location>
        <position position="1"/>
    </location>
</feature>
<accession>A0A9N9KFU1</accession>
<proteinExistence type="predicted"/>
<dbReference type="Gene3D" id="1.10.10.60">
    <property type="entry name" value="Homeodomain-like"/>
    <property type="match status" value="1"/>
</dbReference>
<organism evidence="2 3">
    <name type="scientific">Dentiscutata erythropus</name>
    <dbReference type="NCBI Taxonomy" id="1348616"/>
    <lineage>
        <taxon>Eukaryota</taxon>
        <taxon>Fungi</taxon>
        <taxon>Fungi incertae sedis</taxon>
        <taxon>Mucoromycota</taxon>
        <taxon>Glomeromycotina</taxon>
        <taxon>Glomeromycetes</taxon>
        <taxon>Diversisporales</taxon>
        <taxon>Gigasporaceae</taxon>
        <taxon>Dentiscutata</taxon>
    </lineage>
</organism>
<name>A0A9N9KFU1_9GLOM</name>
<sequence length="87" mass="10287">NIFATRLQQKKTRQWTAREKLFIISYLENVPGASVRGTADKFQIQPKQIRDWRNKRQELLLAQPHVKRLNSGSRPNFPELEAELAEW</sequence>
<dbReference type="OrthoDB" id="2435994at2759"/>
<dbReference type="AlphaFoldDB" id="A0A9N9KFU1"/>
<evidence type="ECO:0000259" key="1">
    <source>
        <dbReference type="Pfam" id="PF09607"/>
    </source>
</evidence>